<organism evidence="2 3">
    <name type="scientific">Verticillium longisporum</name>
    <name type="common">Verticillium dahliae var. longisporum</name>
    <dbReference type="NCBI Taxonomy" id="100787"/>
    <lineage>
        <taxon>Eukaryota</taxon>
        <taxon>Fungi</taxon>
        <taxon>Dikarya</taxon>
        <taxon>Ascomycota</taxon>
        <taxon>Pezizomycotina</taxon>
        <taxon>Sordariomycetes</taxon>
        <taxon>Hypocreomycetidae</taxon>
        <taxon>Glomerellales</taxon>
        <taxon>Plectosphaerellaceae</taxon>
        <taxon>Verticillium</taxon>
    </lineage>
</organism>
<evidence type="ECO:0000256" key="1">
    <source>
        <dbReference type="SAM" id="MobiDB-lite"/>
    </source>
</evidence>
<feature type="compositionally biased region" description="Basic and acidic residues" evidence="1">
    <location>
        <begin position="55"/>
        <end position="69"/>
    </location>
</feature>
<dbReference type="Proteomes" id="UP000044602">
    <property type="component" value="Unassembled WGS sequence"/>
</dbReference>
<feature type="region of interest" description="Disordered" evidence="1">
    <location>
        <begin position="53"/>
        <end position="78"/>
    </location>
</feature>
<sequence>RSGRPRHELQPLLPRYRHRHGSCSLRGPCRIRGRDPCHHLADGQGCRRVPQLGRRARDGRPQEDGHEGPHCFFHPLGP</sequence>
<protein>
    <submittedName>
        <fullName evidence="2">Uncharacterized protein</fullName>
    </submittedName>
</protein>
<accession>A0A0G4MDW9</accession>
<keyword evidence="3" id="KW-1185">Reference proteome</keyword>
<name>A0A0G4MDW9_VERLO</name>
<feature type="non-terminal residue" evidence="2">
    <location>
        <position position="1"/>
    </location>
</feature>
<dbReference type="EMBL" id="CVQH01022173">
    <property type="protein sequence ID" value="CRK32498.1"/>
    <property type="molecule type" value="Genomic_DNA"/>
</dbReference>
<dbReference type="AlphaFoldDB" id="A0A0G4MDW9"/>
<reference evidence="2 3" key="1">
    <citation type="submission" date="2015-05" db="EMBL/GenBank/DDBJ databases">
        <authorList>
            <person name="Wang D.B."/>
            <person name="Wang M."/>
        </authorList>
    </citation>
    <scope>NUCLEOTIDE SEQUENCE [LARGE SCALE GENOMIC DNA]</scope>
    <source>
        <strain evidence="2">VL1</strain>
    </source>
</reference>
<evidence type="ECO:0000313" key="3">
    <source>
        <dbReference type="Proteomes" id="UP000044602"/>
    </source>
</evidence>
<gene>
    <name evidence="2" type="ORF">BN1708_019031</name>
</gene>
<evidence type="ECO:0000313" key="2">
    <source>
        <dbReference type="EMBL" id="CRK32498.1"/>
    </source>
</evidence>
<proteinExistence type="predicted"/>